<name>A0AA38S8R2_9PEZI</name>
<feature type="region of interest" description="Disordered" evidence="1">
    <location>
        <begin position="153"/>
        <end position="202"/>
    </location>
</feature>
<reference evidence="2" key="1">
    <citation type="submission" date="2022-07" db="EMBL/GenBank/DDBJ databases">
        <title>Fungi with potential for degradation of polypropylene.</title>
        <authorList>
            <person name="Gostincar C."/>
        </authorList>
    </citation>
    <scope>NUCLEOTIDE SEQUENCE</scope>
    <source>
        <strain evidence="2">EXF-13287</strain>
    </source>
</reference>
<proteinExistence type="predicted"/>
<organism evidence="2 3">
    <name type="scientific">Coniochaeta hoffmannii</name>
    <dbReference type="NCBI Taxonomy" id="91930"/>
    <lineage>
        <taxon>Eukaryota</taxon>
        <taxon>Fungi</taxon>
        <taxon>Dikarya</taxon>
        <taxon>Ascomycota</taxon>
        <taxon>Pezizomycotina</taxon>
        <taxon>Sordariomycetes</taxon>
        <taxon>Sordariomycetidae</taxon>
        <taxon>Coniochaetales</taxon>
        <taxon>Coniochaetaceae</taxon>
        <taxon>Coniochaeta</taxon>
    </lineage>
</organism>
<dbReference type="EMBL" id="JANBVN010000038">
    <property type="protein sequence ID" value="KAJ9158309.1"/>
    <property type="molecule type" value="Genomic_DNA"/>
</dbReference>
<protein>
    <submittedName>
        <fullName evidence="2">Uncharacterized protein</fullName>
    </submittedName>
</protein>
<sequence length="202" mass="22106">PFEIHVPPHLLIADPKERAKAALAARREAEKEAKEEEEKAILAKYGSWDEYYKVVADSPRPTDDTPPLPDGPEGSPVADAAESPPDLSPPLCITRAPGTGGGMSLAAEEGMARARRERAERLRERLYGRGRENFDIESYLKEPVWELDVEVGEGEGRGGWTMDNGGRVGNEEEDEGEHAGRKDGAEEAGSSKKEAKGKEMQR</sequence>
<feature type="compositionally biased region" description="Basic and acidic residues" evidence="1">
    <location>
        <begin position="177"/>
        <end position="202"/>
    </location>
</feature>
<comment type="caution">
    <text evidence="2">The sequence shown here is derived from an EMBL/GenBank/DDBJ whole genome shotgun (WGS) entry which is preliminary data.</text>
</comment>
<dbReference type="AlphaFoldDB" id="A0AA38S8R2"/>
<feature type="non-terminal residue" evidence="2">
    <location>
        <position position="202"/>
    </location>
</feature>
<gene>
    <name evidence="2" type="ORF">NKR19_g3446</name>
</gene>
<keyword evidence="3" id="KW-1185">Reference proteome</keyword>
<evidence type="ECO:0000256" key="1">
    <source>
        <dbReference type="SAM" id="MobiDB-lite"/>
    </source>
</evidence>
<evidence type="ECO:0000313" key="3">
    <source>
        <dbReference type="Proteomes" id="UP001174691"/>
    </source>
</evidence>
<evidence type="ECO:0000313" key="2">
    <source>
        <dbReference type="EMBL" id="KAJ9158309.1"/>
    </source>
</evidence>
<dbReference type="Proteomes" id="UP001174691">
    <property type="component" value="Unassembled WGS sequence"/>
</dbReference>
<accession>A0AA38S8R2</accession>
<feature type="region of interest" description="Disordered" evidence="1">
    <location>
        <begin position="56"/>
        <end position="118"/>
    </location>
</feature>